<accession>A0ABV4SB56</accession>
<proteinExistence type="predicted"/>
<evidence type="ECO:0000313" key="1">
    <source>
        <dbReference type="EMBL" id="MFA3800466.1"/>
    </source>
</evidence>
<keyword evidence="2" id="KW-1185">Reference proteome</keyword>
<protein>
    <submittedName>
        <fullName evidence="1">Uncharacterized protein</fullName>
    </submittedName>
</protein>
<gene>
    <name evidence="1" type="ORF">ACEG17_09740</name>
</gene>
<reference evidence="1 2" key="1">
    <citation type="submission" date="2024-07" db="EMBL/GenBank/DDBJ databases">
        <authorList>
            <person name="Li X.-J."/>
            <person name="Wang X."/>
        </authorList>
    </citation>
    <scope>NUCLEOTIDE SEQUENCE [LARGE SCALE GENOMIC DNA]</scope>
    <source>
        <strain evidence="1 2">DSM 23441</strain>
    </source>
</reference>
<dbReference type="RefSeq" id="WP_372583562.1">
    <property type="nucleotide sequence ID" value="NZ_JBGORW010000016.1"/>
</dbReference>
<name>A0ABV4SB56_9FUSO</name>
<dbReference type="EMBL" id="JBGORW010000016">
    <property type="protein sequence ID" value="MFA3800466.1"/>
    <property type="molecule type" value="Genomic_DNA"/>
</dbReference>
<organism evidence="1 2">
    <name type="scientific">Leptotrichia hongkongensis</name>
    <dbReference type="NCBI Taxonomy" id="554406"/>
    <lineage>
        <taxon>Bacteria</taxon>
        <taxon>Fusobacteriati</taxon>
        <taxon>Fusobacteriota</taxon>
        <taxon>Fusobacteriia</taxon>
        <taxon>Fusobacteriales</taxon>
        <taxon>Leptotrichiaceae</taxon>
        <taxon>Leptotrichia</taxon>
    </lineage>
</organism>
<dbReference type="Proteomes" id="UP001571581">
    <property type="component" value="Unassembled WGS sequence"/>
</dbReference>
<sequence length="343" mass="41216">MEKKLLGISLKCYKKYKGERKEFFDFFLQYIEPEKIKIKAPFTNNNYKDWFTTKESFFELISESKYEEEYIQIILENEDKMIISEQDGFRVIILEKTYTENEKDIDNYVEKLFIKIKGCIAKIEDWDYSDIQNERNIEFLELDGIKVPKEKIKIYGDGSKEVDISKNPGSTRREHGIPFGVYWKMWIGNDYYNWLSEEKLASYTNCYKNIELENGVRKIIMTKTLEEFISEETDNLKWDFREKIGIEEAADKLKAIPYEMDPNYADMEYIYPENRKDVRYDIIYFDNKMESIARKYATKYVLTEIELDENGKFVREKTTVKGKIENLDKEKLKEGKIELKRRK</sequence>
<evidence type="ECO:0000313" key="2">
    <source>
        <dbReference type="Proteomes" id="UP001571581"/>
    </source>
</evidence>
<comment type="caution">
    <text evidence="1">The sequence shown here is derived from an EMBL/GenBank/DDBJ whole genome shotgun (WGS) entry which is preliminary data.</text>
</comment>